<dbReference type="InterPro" id="IPR027417">
    <property type="entry name" value="P-loop_NTPase"/>
</dbReference>
<dbReference type="Pfam" id="PF00270">
    <property type="entry name" value="DEAD"/>
    <property type="match status" value="1"/>
</dbReference>
<proteinExistence type="predicted"/>
<evidence type="ECO:0000313" key="4">
    <source>
        <dbReference type="Proteomes" id="UP000654075"/>
    </source>
</evidence>
<feature type="compositionally biased region" description="Basic and acidic residues" evidence="1">
    <location>
        <begin position="18"/>
        <end position="35"/>
    </location>
</feature>
<comment type="caution">
    <text evidence="3">The sequence shown here is derived from an EMBL/GenBank/DDBJ whole genome shotgun (WGS) entry which is preliminary data.</text>
</comment>
<dbReference type="EMBL" id="CAJNNV010004450">
    <property type="protein sequence ID" value="CAE8590770.1"/>
    <property type="molecule type" value="Genomic_DNA"/>
</dbReference>
<evidence type="ECO:0000259" key="2">
    <source>
        <dbReference type="Pfam" id="PF00270"/>
    </source>
</evidence>
<sequence>MASCRWACGYGQSWVPDRGPRLGRHDDCALPEQRRRPLPRTTRFRRRPRPEDRGAWRPAAEELSSEPRSSGVARREGQFPVQCIYGGVPKYEQKKGISGVGVDMCVATPGRLQDLCDEGVLDLSYVQYLCLDEADRMLDMGFIDVVKALIGKMPKCGKCPSQ</sequence>
<feature type="domain" description="DEAD/DEAH-box helicase" evidence="2">
    <location>
        <begin position="79"/>
        <end position="154"/>
    </location>
</feature>
<dbReference type="SUPFAM" id="SSF52540">
    <property type="entry name" value="P-loop containing nucleoside triphosphate hydrolases"/>
    <property type="match status" value="1"/>
</dbReference>
<evidence type="ECO:0000256" key="1">
    <source>
        <dbReference type="SAM" id="MobiDB-lite"/>
    </source>
</evidence>
<gene>
    <name evidence="3" type="ORF">PGLA1383_LOCUS9485</name>
</gene>
<dbReference type="InterPro" id="IPR011545">
    <property type="entry name" value="DEAD/DEAH_box_helicase_dom"/>
</dbReference>
<dbReference type="PANTHER" id="PTHR47958">
    <property type="entry name" value="ATP-DEPENDENT RNA HELICASE DBP3"/>
    <property type="match status" value="1"/>
</dbReference>
<evidence type="ECO:0000313" key="3">
    <source>
        <dbReference type="EMBL" id="CAE8590770.1"/>
    </source>
</evidence>
<reference evidence="3" key="1">
    <citation type="submission" date="2021-02" db="EMBL/GenBank/DDBJ databases">
        <authorList>
            <person name="Dougan E. K."/>
            <person name="Rhodes N."/>
            <person name="Thang M."/>
            <person name="Chan C."/>
        </authorList>
    </citation>
    <scope>NUCLEOTIDE SEQUENCE</scope>
</reference>
<dbReference type="AlphaFoldDB" id="A0A813DWR5"/>
<dbReference type="Gene3D" id="3.40.50.300">
    <property type="entry name" value="P-loop containing nucleotide triphosphate hydrolases"/>
    <property type="match status" value="1"/>
</dbReference>
<accession>A0A813DWR5</accession>
<dbReference type="Proteomes" id="UP000654075">
    <property type="component" value="Unassembled WGS sequence"/>
</dbReference>
<feature type="compositionally biased region" description="Basic residues" evidence="1">
    <location>
        <begin position="36"/>
        <end position="48"/>
    </location>
</feature>
<keyword evidence="4" id="KW-1185">Reference proteome</keyword>
<dbReference type="GO" id="GO:0003676">
    <property type="term" value="F:nucleic acid binding"/>
    <property type="evidence" value="ECO:0007669"/>
    <property type="project" value="InterPro"/>
</dbReference>
<organism evidence="3 4">
    <name type="scientific">Polarella glacialis</name>
    <name type="common">Dinoflagellate</name>
    <dbReference type="NCBI Taxonomy" id="89957"/>
    <lineage>
        <taxon>Eukaryota</taxon>
        <taxon>Sar</taxon>
        <taxon>Alveolata</taxon>
        <taxon>Dinophyceae</taxon>
        <taxon>Suessiales</taxon>
        <taxon>Suessiaceae</taxon>
        <taxon>Polarella</taxon>
    </lineage>
</organism>
<feature type="region of interest" description="Disordered" evidence="1">
    <location>
        <begin position="16"/>
        <end position="74"/>
    </location>
</feature>
<dbReference type="OrthoDB" id="409977at2759"/>
<name>A0A813DWR5_POLGL</name>
<protein>
    <recommendedName>
        <fullName evidence="2">DEAD/DEAH-box helicase domain-containing protein</fullName>
    </recommendedName>
</protein>
<dbReference type="GO" id="GO:0005524">
    <property type="term" value="F:ATP binding"/>
    <property type="evidence" value="ECO:0007669"/>
    <property type="project" value="InterPro"/>
</dbReference>